<dbReference type="Proteomes" id="UP000253472">
    <property type="component" value="Unassembled WGS sequence"/>
</dbReference>
<organism evidence="2 3">
    <name type="scientific">Candida viswanathii</name>
    <dbReference type="NCBI Taxonomy" id="5486"/>
    <lineage>
        <taxon>Eukaryota</taxon>
        <taxon>Fungi</taxon>
        <taxon>Dikarya</taxon>
        <taxon>Ascomycota</taxon>
        <taxon>Saccharomycotina</taxon>
        <taxon>Pichiomycetes</taxon>
        <taxon>Debaryomycetaceae</taxon>
        <taxon>Candida/Lodderomyces clade</taxon>
        <taxon>Candida</taxon>
    </lineage>
</organism>
<comment type="caution">
    <text evidence="2">The sequence shown here is derived from an EMBL/GenBank/DDBJ whole genome shotgun (WGS) entry which is preliminary data.</text>
</comment>
<evidence type="ECO:0000313" key="2">
    <source>
        <dbReference type="EMBL" id="RCK59070.1"/>
    </source>
</evidence>
<feature type="signal peptide" evidence="1">
    <location>
        <begin position="1"/>
        <end position="15"/>
    </location>
</feature>
<protein>
    <submittedName>
        <fullName evidence="2">Cell wall protein RHD3</fullName>
    </submittedName>
</protein>
<dbReference type="AlphaFoldDB" id="A0A367Y0L6"/>
<accession>A0A367Y0L6</accession>
<evidence type="ECO:0000256" key="1">
    <source>
        <dbReference type="SAM" id="SignalP"/>
    </source>
</evidence>
<dbReference type="EMBL" id="QLNQ01000027">
    <property type="protein sequence ID" value="RCK59070.1"/>
    <property type="molecule type" value="Genomic_DNA"/>
</dbReference>
<reference evidence="2 3" key="1">
    <citation type="submission" date="2018-06" db="EMBL/GenBank/DDBJ databases">
        <title>Whole genome sequencing of Candida tropicalis (genome annotated by CSBL at Korea University).</title>
        <authorList>
            <person name="Ahn J."/>
        </authorList>
    </citation>
    <scope>NUCLEOTIDE SEQUENCE [LARGE SCALE GENOMIC DNA]</scope>
    <source>
        <strain evidence="2 3">ATCC 20962</strain>
    </source>
</reference>
<evidence type="ECO:0000313" key="3">
    <source>
        <dbReference type="Proteomes" id="UP000253472"/>
    </source>
</evidence>
<keyword evidence="1" id="KW-0732">Signal</keyword>
<proteinExistence type="predicted"/>
<feature type="chain" id="PRO_5016677820" evidence="1">
    <location>
        <begin position="16"/>
        <end position="181"/>
    </location>
</feature>
<sequence length="181" mass="19636">MKLLAILVLVSATLATVSKVALFVKSDSSGMTSLGVRPANKEASLVLSTKEETLVMRYDSEMRIIYASAVTESMPMPLLFAIDGSGVYKLKATKHPHFVTIADNGKLEFEGDGDVYAVKNMLDDDGGIECNCLVNFVVDGSGPVELYAKFIPQCESRGITDQAVILVKLALRKLLRVVLTY</sequence>
<name>A0A367Y0L6_9ASCO</name>
<gene>
    <name evidence="2" type="primary">RHD3_4</name>
    <name evidence="2" type="ORF">Cantr_07392</name>
</gene>
<keyword evidence="3" id="KW-1185">Reference proteome</keyword>